<keyword evidence="2" id="KW-1185">Reference proteome</keyword>
<sequence>MTTTLIQQRIQNKICTQMDIGNRDLSDVYYNLFFEVQDLLRERPLTIGLDAAFATRLQTALTTDQNEDLAFICGPSVEGIQMTASFLKCHETNRTVGSASLDAASTSRAFVKIRDEGYNCFLVGHSHPGFGIGSTLPSKTDMDWIGDLQEGGAQVVGVIVNRDGYFRFFTKSVPFNVITYGRRIKQEEEHVFKLQS</sequence>
<dbReference type="Proteomes" id="UP000478417">
    <property type="component" value="Unassembled WGS sequence"/>
</dbReference>
<evidence type="ECO:0008006" key="3">
    <source>
        <dbReference type="Google" id="ProtNLM"/>
    </source>
</evidence>
<gene>
    <name evidence="1" type="ORF">G0Q06_12855</name>
</gene>
<dbReference type="RefSeq" id="WP_163966787.1">
    <property type="nucleotide sequence ID" value="NZ_JAAGNX010000003.1"/>
</dbReference>
<proteinExistence type="predicted"/>
<evidence type="ECO:0000313" key="2">
    <source>
        <dbReference type="Proteomes" id="UP000478417"/>
    </source>
</evidence>
<dbReference type="AlphaFoldDB" id="A0A6B2M5E6"/>
<accession>A0A6B2M5E6</accession>
<protein>
    <recommendedName>
        <fullName evidence="3">JAB domain-containing protein</fullName>
    </recommendedName>
</protein>
<reference evidence="1 2" key="1">
    <citation type="submission" date="2020-02" db="EMBL/GenBank/DDBJ databases">
        <title>Albibacoteraceae fam. nov., the first described family within the subdivision 4 Verrucomicrobia.</title>
        <authorList>
            <person name="Xi F."/>
        </authorList>
    </citation>
    <scope>NUCLEOTIDE SEQUENCE [LARGE SCALE GENOMIC DNA]</scope>
    <source>
        <strain evidence="1 2">CK1056</strain>
    </source>
</reference>
<evidence type="ECO:0000313" key="1">
    <source>
        <dbReference type="EMBL" id="NDV63347.1"/>
    </source>
</evidence>
<dbReference type="EMBL" id="JAAGNX010000003">
    <property type="protein sequence ID" value="NDV63347.1"/>
    <property type="molecule type" value="Genomic_DNA"/>
</dbReference>
<name>A0A6B2M5E6_9BACT</name>
<comment type="caution">
    <text evidence="1">The sequence shown here is derived from an EMBL/GenBank/DDBJ whole genome shotgun (WGS) entry which is preliminary data.</text>
</comment>
<dbReference type="Gene3D" id="3.40.140.10">
    <property type="entry name" value="Cytidine Deaminase, domain 2"/>
    <property type="match status" value="1"/>
</dbReference>
<organism evidence="1 2">
    <name type="scientific">Oceanipulchritudo coccoides</name>
    <dbReference type="NCBI Taxonomy" id="2706888"/>
    <lineage>
        <taxon>Bacteria</taxon>
        <taxon>Pseudomonadati</taxon>
        <taxon>Verrucomicrobiota</taxon>
        <taxon>Opitutia</taxon>
        <taxon>Puniceicoccales</taxon>
        <taxon>Oceanipulchritudinaceae</taxon>
        <taxon>Oceanipulchritudo</taxon>
    </lineage>
</organism>
<dbReference type="SUPFAM" id="SSF102712">
    <property type="entry name" value="JAB1/MPN domain"/>
    <property type="match status" value="1"/>
</dbReference>